<reference evidence="2 3" key="1">
    <citation type="journal article" date="2014" name="Int. J. Syst. Evol. Microbiol.">
        <title>Complete genome sequence of Corynebacterium casei LMG S-19264T (=DSM 44701T), isolated from a smear-ripened cheese.</title>
        <authorList>
            <consortium name="US DOE Joint Genome Institute (JGI-PGF)"/>
            <person name="Walter F."/>
            <person name="Albersmeier A."/>
            <person name="Kalinowski J."/>
            <person name="Ruckert C."/>
        </authorList>
    </citation>
    <scope>NUCLEOTIDE SEQUENCE [LARGE SCALE GENOMIC DNA]</scope>
    <source>
        <strain evidence="2 3">CGMCC 4.7111</strain>
    </source>
</reference>
<dbReference type="Proteomes" id="UP000600365">
    <property type="component" value="Unassembled WGS sequence"/>
</dbReference>
<feature type="compositionally biased region" description="Basic and acidic residues" evidence="1">
    <location>
        <begin position="74"/>
        <end position="84"/>
    </location>
</feature>
<keyword evidence="3" id="KW-1185">Reference proteome</keyword>
<evidence type="ECO:0000256" key="1">
    <source>
        <dbReference type="SAM" id="MobiDB-lite"/>
    </source>
</evidence>
<gene>
    <name evidence="2" type="ORF">GCM10011579_032240</name>
</gene>
<protein>
    <submittedName>
        <fullName evidence="2">Uncharacterized protein</fullName>
    </submittedName>
</protein>
<name>A0A917Y3I7_9ACTN</name>
<evidence type="ECO:0000313" key="3">
    <source>
        <dbReference type="Proteomes" id="UP000600365"/>
    </source>
</evidence>
<evidence type="ECO:0000313" key="2">
    <source>
        <dbReference type="EMBL" id="GGN63659.1"/>
    </source>
</evidence>
<dbReference type="AlphaFoldDB" id="A0A917Y3I7"/>
<comment type="caution">
    <text evidence="2">The sequence shown here is derived from an EMBL/GenBank/DDBJ whole genome shotgun (WGS) entry which is preliminary data.</text>
</comment>
<dbReference type="EMBL" id="BMMM01000005">
    <property type="protein sequence ID" value="GGN63659.1"/>
    <property type="molecule type" value="Genomic_DNA"/>
</dbReference>
<sequence>MAGRPVQVPARPVRERAAGTHTPGGRVWQATVRVGARAATGPTSQPARAAARRWTPPGRQAEAGGRAPPGGCTRSREPERREGGRPWAQVP</sequence>
<accession>A0A917Y3I7</accession>
<proteinExistence type="predicted"/>
<feature type="region of interest" description="Disordered" evidence="1">
    <location>
        <begin position="1"/>
        <end position="91"/>
    </location>
</feature>
<organism evidence="2 3">
    <name type="scientific">Streptomyces albiflavescens</name>
    <dbReference type="NCBI Taxonomy" id="1623582"/>
    <lineage>
        <taxon>Bacteria</taxon>
        <taxon>Bacillati</taxon>
        <taxon>Actinomycetota</taxon>
        <taxon>Actinomycetes</taxon>
        <taxon>Kitasatosporales</taxon>
        <taxon>Streptomycetaceae</taxon>
        <taxon>Streptomyces</taxon>
    </lineage>
</organism>